<dbReference type="Pfam" id="PF00999">
    <property type="entry name" value="Na_H_Exchanger"/>
    <property type="match status" value="1"/>
</dbReference>
<evidence type="ECO:0000259" key="11">
    <source>
        <dbReference type="Pfam" id="PF00999"/>
    </source>
</evidence>
<evidence type="ECO:0000313" key="12">
    <source>
        <dbReference type="EMBL" id="EGV51059.1"/>
    </source>
</evidence>
<keyword evidence="13" id="KW-1185">Reference proteome</keyword>
<keyword evidence="2" id="KW-0813">Transport</keyword>
<comment type="caution">
    <text evidence="12">The sequence shown here is derived from an EMBL/GenBank/DDBJ whole genome shotgun (WGS) entry which is preliminary data.</text>
</comment>
<dbReference type="InterPro" id="IPR038770">
    <property type="entry name" value="Na+/solute_symporter_sf"/>
</dbReference>
<organism evidence="12 13">
    <name type="scientific">endosymbiont of Riftia pachyptila</name>
    <name type="common">vent Ph05</name>
    <dbReference type="NCBI Taxonomy" id="1048808"/>
    <lineage>
        <taxon>Bacteria</taxon>
        <taxon>Pseudomonadati</taxon>
        <taxon>Pseudomonadota</taxon>
        <taxon>Gammaproteobacteria</taxon>
        <taxon>sulfur-oxidizing symbionts</taxon>
    </lineage>
</organism>
<feature type="transmembrane region" description="Helical" evidence="10">
    <location>
        <begin position="223"/>
        <end position="250"/>
    </location>
</feature>
<evidence type="ECO:0000256" key="3">
    <source>
        <dbReference type="ARBA" id="ARBA00022449"/>
    </source>
</evidence>
<dbReference type="InterPro" id="IPR006153">
    <property type="entry name" value="Cation/H_exchanger_TM"/>
</dbReference>
<evidence type="ECO:0000256" key="1">
    <source>
        <dbReference type="ARBA" id="ARBA00004141"/>
    </source>
</evidence>
<keyword evidence="7" id="KW-0406">Ion transport</keyword>
<dbReference type="GO" id="GO:0006814">
    <property type="term" value="P:sodium ion transport"/>
    <property type="evidence" value="ECO:0007669"/>
    <property type="project" value="UniProtKB-KW"/>
</dbReference>
<feature type="transmembrane region" description="Helical" evidence="10">
    <location>
        <begin position="256"/>
        <end position="274"/>
    </location>
</feature>
<name>G2DEB0_9GAMM</name>
<evidence type="ECO:0000256" key="6">
    <source>
        <dbReference type="ARBA" id="ARBA00023053"/>
    </source>
</evidence>
<feature type="transmembrane region" description="Helical" evidence="10">
    <location>
        <begin position="422"/>
        <end position="448"/>
    </location>
</feature>
<dbReference type="GO" id="GO:0016020">
    <property type="term" value="C:membrane"/>
    <property type="evidence" value="ECO:0007669"/>
    <property type="project" value="UniProtKB-SubCell"/>
</dbReference>
<feature type="transmembrane region" description="Helical" evidence="10">
    <location>
        <begin position="50"/>
        <end position="69"/>
    </location>
</feature>
<feature type="transmembrane region" description="Helical" evidence="10">
    <location>
        <begin position="20"/>
        <end position="38"/>
    </location>
</feature>
<feature type="transmembrane region" description="Helical" evidence="10">
    <location>
        <begin position="189"/>
        <end position="211"/>
    </location>
</feature>
<evidence type="ECO:0000256" key="5">
    <source>
        <dbReference type="ARBA" id="ARBA00022989"/>
    </source>
</evidence>
<dbReference type="Proteomes" id="UP000004491">
    <property type="component" value="Unassembled WGS sequence"/>
</dbReference>
<proteinExistence type="predicted"/>
<dbReference type="EMBL" id="AFOC01000051">
    <property type="protein sequence ID" value="EGV51059.1"/>
    <property type="molecule type" value="Genomic_DNA"/>
</dbReference>
<evidence type="ECO:0000256" key="10">
    <source>
        <dbReference type="SAM" id="Phobius"/>
    </source>
</evidence>
<feature type="transmembrane region" description="Helical" evidence="10">
    <location>
        <begin position="348"/>
        <end position="366"/>
    </location>
</feature>
<keyword evidence="8 10" id="KW-0472">Membrane</keyword>
<keyword evidence="4 10" id="KW-0812">Transmembrane</keyword>
<reference evidence="12" key="1">
    <citation type="journal article" date="2011" name="ISME J.">
        <title>The endosymbionts of the deep-sea tubeworms Riftia pachyptila and Tevnia jerichonana share an identical physiology as revealed by proteogenomic analyses.</title>
        <authorList>
            <person name="Gardebrecht A."/>
            <person name="Markert S."/>
            <person name="Felbeck H."/>
            <person name="Thuermer A."/>
            <person name="Albrecht D."/>
            <person name="Wollherr A."/>
            <person name="Kabisch J."/>
            <person name="Lehmann R."/>
            <person name="Daniel R."/>
            <person name="Liesegang H."/>
            <person name="Hecker M."/>
            <person name="Sievert S.M."/>
            <person name="Schweder T."/>
        </authorList>
    </citation>
    <scope>NUCLEOTIDE SEQUENCE [LARGE SCALE GENOMIC DNA]</scope>
</reference>
<evidence type="ECO:0000256" key="4">
    <source>
        <dbReference type="ARBA" id="ARBA00022692"/>
    </source>
</evidence>
<sequence>MRGVMVAEPNIATGLSHGDPVAPVIFGVTLILIAALIGRYTARQLKQPSVLGELVMGVVLGNLLHFAGFELMSVLREGVGCTELSGLVMSGLSLEQAVQQLVGPEYAAGFLQVVSGPHGREYLSVAQAVDVFSRYGVIFLLFHIGLDTCVAQLQRVGGDSLRVALIGVLAPFALGFLVTWWLTPDAPHTQHMFLGATLGATSIGITARVLQDLGQSRSGVAQVVVGAAVMDDVLGLVMLAIVSGIVVTGSIELDEILRIILLASLFIASVLLLGPHIIRALIRLLRHMEVVEAKLFIPFVFVMTLAWLANLVGLATIVGAFAAGLLMLDSHFQAWGDYRKHKYSIKELFAPLEAILVPIFFVLMGIQVKLESFLDPQVLLLSAGLTLVAVLGKLVAGLGVMGADRRRLAVGIGMMPRGEVGLVFASIGISLNVIDKAMFSAVLMMVMVTTLATPPLLKWALGDSTEGKGPDRSVGKQCQ</sequence>
<evidence type="ECO:0000256" key="9">
    <source>
        <dbReference type="ARBA" id="ARBA00023201"/>
    </source>
</evidence>
<dbReference type="PANTHER" id="PTHR43562:SF3">
    <property type="entry name" value="SODIUM ION_PROTON EXCHANGER (EUROFUNG)"/>
    <property type="match status" value="1"/>
</dbReference>
<comment type="subcellular location">
    <subcellularLocation>
        <location evidence="1">Membrane</location>
        <topology evidence="1">Multi-pass membrane protein</topology>
    </subcellularLocation>
</comment>
<keyword evidence="6" id="KW-0915">Sodium</keyword>
<keyword evidence="5 10" id="KW-1133">Transmembrane helix</keyword>
<feature type="transmembrane region" description="Helical" evidence="10">
    <location>
        <begin position="163"/>
        <end position="183"/>
    </location>
</feature>
<dbReference type="Gene3D" id="1.20.1530.20">
    <property type="match status" value="1"/>
</dbReference>
<evidence type="ECO:0000256" key="7">
    <source>
        <dbReference type="ARBA" id="ARBA00023065"/>
    </source>
</evidence>
<dbReference type="AlphaFoldDB" id="G2DEB0"/>
<dbReference type="GO" id="GO:1902600">
    <property type="term" value="P:proton transmembrane transport"/>
    <property type="evidence" value="ECO:0007669"/>
    <property type="project" value="InterPro"/>
</dbReference>
<protein>
    <submittedName>
        <fullName evidence="12">Na+/H+ antiporter</fullName>
    </submittedName>
</protein>
<feature type="transmembrane region" description="Helical" evidence="10">
    <location>
        <begin position="295"/>
        <end position="328"/>
    </location>
</feature>
<gene>
    <name evidence="12" type="ORF">Rifp1Sym_bx00210</name>
</gene>
<dbReference type="PANTHER" id="PTHR43562">
    <property type="entry name" value="NAPA-TYPE SODIUM/HYDROGEN ANTIPORTER"/>
    <property type="match status" value="1"/>
</dbReference>
<feature type="domain" description="Cation/H+ exchanger transmembrane" evidence="11">
    <location>
        <begin position="33"/>
        <end position="459"/>
    </location>
</feature>
<evidence type="ECO:0000256" key="2">
    <source>
        <dbReference type="ARBA" id="ARBA00022448"/>
    </source>
</evidence>
<accession>G2DEB0</accession>
<keyword evidence="3" id="KW-0050">Antiport</keyword>
<evidence type="ECO:0000313" key="13">
    <source>
        <dbReference type="Proteomes" id="UP000004491"/>
    </source>
</evidence>
<feature type="transmembrane region" description="Helical" evidence="10">
    <location>
        <begin position="132"/>
        <end position="151"/>
    </location>
</feature>
<keyword evidence="9" id="KW-0739">Sodium transport</keyword>
<feature type="transmembrane region" description="Helical" evidence="10">
    <location>
        <begin position="378"/>
        <end position="402"/>
    </location>
</feature>
<dbReference type="GO" id="GO:0015297">
    <property type="term" value="F:antiporter activity"/>
    <property type="evidence" value="ECO:0007669"/>
    <property type="project" value="UniProtKB-KW"/>
</dbReference>
<dbReference type="PATRIC" id="fig|1048808.3.peg.1953"/>
<evidence type="ECO:0000256" key="8">
    <source>
        <dbReference type="ARBA" id="ARBA00023136"/>
    </source>
</evidence>